<organism evidence="5">
    <name type="scientific">bioreactor metagenome</name>
    <dbReference type="NCBI Taxonomy" id="1076179"/>
    <lineage>
        <taxon>unclassified sequences</taxon>
        <taxon>metagenomes</taxon>
        <taxon>ecological metagenomes</taxon>
    </lineage>
</organism>
<dbReference type="GO" id="GO:0022625">
    <property type="term" value="C:cytosolic large ribosomal subunit"/>
    <property type="evidence" value="ECO:0007669"/>
    <property type="project" value="TreeGrafter"/>
</dbReference>
<feature type="region of interest" description="Disordered" evidence="4">
    <location>
        <begin position="1"/>
        <end position="22"/>
    </location>
</feature>
<feature type="compositionally biased region" description="Basic residues" evidence="4">
    <location>
        <begin position="1"/>
        <end position="11"/>
    </location>
</feature>
<dbReference type="InterPro" id="IPR019927">
    <property type="entry name" value="Ribosomal_uL3_bac/org-type"/>
</dbReference>
<sequence>MTHGSHYHRRVGSMSANSSPSRVFKLKKLPGHMGSENVTVQNLEVVRVDAERNLLLIKGAIPGAKGSLVVVRETVK</sequence>
<dbReference type="FunFam" id="2.40.30.10:FF:000004">
    <property type="entry name" value="50S ribosomal protein L3"/>
    <property type="match status" value="1"/>
</dbReference>
<dbReference type="AlphaFoldDB" id="A0A645FHQ6"/>
<protein>
    <submittedName>
        <fullName evidence="5">50S ribosomal protein L3</fullName>
    </submittedName>
</protein>
<accession>A0A645FHQ6</accession>
<dbReference type="PANTHER" id="PTHR11229:SF16">
    <property type="entry name" value="LARGE RIBOSOMAL SUBUNIT PROTEIN UL3C"/>
    <property type="match status" value="1"/>
</dbReference>
<proteinExistence type="inferred from homology"/>
<gene>
    <name evidence="5" type="primary">rplC_44</name>
    <name evidence="5" type="ORF">SDC9_160486</name>
</gene>
<keyword evidence="2 5" id="KW-0689">Ribosomal protein</keyword>
<dbReference type="EMBL" id="VSSQ01059640">
    <property type="protein sequence ID" value="MPN13166.1"/>
    <property type="molecule type" value="Genomic_DNA"/>
</dbReference>
<evidence type="ECO:0000256" key="3">
    <source>
        <dbReference type="ARBA" id="ARBA00023274"/>
    </source>
</evidence>
<dbReference type="PANTHER" id="PTHR11229">
    <property type="entry name" value="50S RIBOSOMAL PROTEIN L3"/>
    <property type="match status" value="1"/>
</dbReference>
<dbReference type="Gene3D" id="2.40.30.10">
    <property type="entry name" value="Translation factors"/>
    <property type="match status" value="1"/>
</dbReference>
<reference evidence="5" key="1">
    <citation type="submission" date="2019-08" db="EMBL/GenBank/DDBJ databases">
        <authorList>
            <person name="Kucharzyk K."/>
            <person name="Murdoch R.W."/>
            <person name="Higgins S."/>
            <person name="Loffler F."/>
        </authorList>
    </citation>
    <scope>NUCLEOTIDE SEQUENCE</scope>
</reference>
<dbReference type="GO" id="GO:0006412">
    <property type="term" value="P:translation"/>
    <property type="evidence" value="ECO:0007669"/>
    <property type="project" value="InterPro"/>
</dbReference>
<evidence type="ECO:0000256" key="1">
    <source>
        <dbReference type="ARBA" id="ARBA00006540"/>
    </source>
</evidence>
<dbReference type="InterPro" id="IPR009000">
    <property type="entry name" value="Transl_B-barrel_sf"/>
</dbReference>
<dbReference type="SUPFAM" id="SSF50447">
    <property type="entry name" value="Translation proteins"/>
    <property type="match status" value="1"/>
</dbReference>
<name>A0A645FHQ6_9ZZZZ</name>
<evidence type="ECO:0000256" key="2">
    <source>
        <dbReference type="ARBA" id="ARBA00022980"/>
    </source>
</evidence>
<comment type="similarity">
    <text evidence="1">Belongs to the universal ribosomal protein uL3 family.</text>
</comment>
<comment type="caution">
    <text evidence="5">The sequence shown here is derived from an EMBL/GenBank/DDBJ whole genome shotgun (WGS) entry which is preliminary data.</text>
</comment>
<keyword evidence="3" id="KW-0687">Ribonucleoprotein</keyword>
<evidence type="ECO:0000313" key="5">
    <source>
        <dbReference type="EMBL" id="MPN13166.1"/>
    </source>
</evidence>
<evidence type="ECO:0000256" key="4">
    <source>
        <dbReference type="SAM" id="MobiDB-lite"/>
    </source>
</evidence>
<dbReference type="GO" id="GO:0003735">
    <property type="term" value="F:structural constituent of ribosome"/>
    <property type="evidence" value="ECO:0007669"/>
    <property type="project" value="InterPro"/>
</dbReference>